<protein>
    <submittedName>
        <fullName evidence="2">Uncharacterized protein</fullName>
    </submittedName>
</protein>
<keyword evidence="1" id="KW-0732">Signal</keyword>
<dbReference type="Proteomes" id="UP000054988">
    <property type="component" value="Unassembled WGS sequence"/>
</dbReference>
<gene>
    <name evidence="2" type="ORF">WG66_20127</name>
</gene>
<evidence type="ECO:0000256" key="1">
    <source>
        <dbReference type="SAM" id="SignalP"/>
    </source>
</evidence>
<accession>A0A0W0ETK1</accession>
<evidence type="ECO:0000313" key="3">
    <source>
        <dbReference type="Proteomes" id="UP000054988"/>
    </source>
</evidence>
<proteinExistence type="predicted"/>
<comment type="caution">
    <text evidence="2">The sequence shown here is derived from an EMBL/GenBank/DDBJ whole genome shotgun (WGS) entry which is preliminary data.</text>
</comment>
<feature type="chain" id="PRO_5006901075" evidence="1">
    <location>
        <begin position="21"/>
        <end position="73"/>
    </location>
</feature>
<reference evidence="2 3" key="1">
    <citation type="submission" date="2015-12" db="EMBL/GenBank/DDBJ databases">
        <title>Draft genome sequence of Moniliophthora roreri, the causal agent of frosty pod rot of cacao.</title>
        <authorList>
            <person name="Aime M.C."/>
            <person name="Diaz-Valderrama J.R."/>
            <person name="Kijpornyongpan T."/>
            <person name="Phillips-Mora W."/>
        </authorList>
    </citation>
    <scope>NUCLEOTIDE SEQUENCE [LARGE SCALE GENOMIC DNA]</scope>
    <source>
        <strain evidence="2 3">MCA 2952</strain>
    </source>
</reference>
<evidence type="ECO:0000313" key="2">
    <source>
        <dbReference type="EMBL" id="KTB27323.1"/>
    </source>
</evidence>
<name>A0A0W0ETK1_MONRR</name>
<dbReference type="EMBL" id="LATX01002557">
    <property type="protein sequence ID" value="KTB27323.1"/>
    <property type="molecule type" value="Genomic_DNA"/>
</dbReference>
<dbReference type="AlphaFoldDB" id="A0A0W0ETK1"/>
<sequence length="73" mass="7604">MNFTTLILSYLVLATTGALALPTGSSNRVLVTGTSNSQIETPNVSTDNLSVQNNNKLVAKCVVCDANGNCVQC</sequence>
<feature type="signal peptide" evidence="1">
    <location>
        <begin position="1"/>
        <end position="20"/>
    </location>
</feature>
<organism evidence="2 3">
    <name type="scientific">Moniliophthora roreri</name>
    <name type="common">Frosty pod rot fungus</name>
    <name type="synonym">Monilia roreri</name>
    <dbReference type="NCBI Taxonomy" id="221103"/>
    <lineage>
        <taxon>Eukaryota</taxon>
        <taxon>Fungi</taxon>
        <taxon>Dikarya</taxon>
        <taxon>Basidiomycota</taxon>
        <taxon>Agaricomycotina</taxon>
        <taxon>Agaricomycetes</taxon>
        <taxon>Agaricomycetidae</taxon>
        <taxon>Agaricales</taxon>
        <taxon>Marasmiineae</taxon>
        <taxon>Marasmiaceae</taxon>
        <taxon>Moniliophthora</taxon>
    </lineage>
</organism>